<organism evidence="1 2">
    <name type="scientific">Staphylococcus xylosus</name>
    <dbReference type="NCBI Taxonomy" id="1288"/>
    <lineage>
        <taxon>Bacteria</taxon>
        <taxon>Bacillati</taxon>
        <taxon>Bacillota</taxon>
        <taxon>Bacilli</taxon>
        <taxon>Bacillales</taxon>
        <taxon>Staphylococcaceae</taxon>
        <taxon>Staphylococcus</taxon>
    </lineage>
</organism>
<dbReference type="Proteomes" id="UP000285567">
    <property type="component" value="Unassembled WGS sequence"/>
</dbReference>
<comment type="caution">
    <text evidence="1">The sequence shown here is derived from an EMBL/GenBank/DDBJ whole genome shotgun (WGS) entry which is preliminary data.</text>
</comment>
<gene>
    <name evidence="1" type="ORF">BU097_14625</name>
</gene>
<name>A0A418IJK6_STAXY</name>
<evidence type="ECO:0000313" key="2">
    <source>
        <dbReference type="Proteomes" id="UP000285567"/>
    </source>
</evidence>
<reference evidence="1 2" key="1">
    <citation type="journal article" date="2016" name="Front. Microbiol.">
        <title>Comprehensive Phylogenetic Analysis of Bovine Non-aureus Staphylococci Species Based on Whole-Genome Sequencing.</title>
        <authorList>
            <person name="Naushad S."/>
            <person name="Barkema H.W."/>
            <person name="Luby C."/>
            <person name="Condas L.A."/>
            <person name="Nobrega D.B."/>
            <person name="Carson D.A."/>
            <person name="De Buck J."/>
        </authorList>
    </citation>
    <scope>NUCLEOTIDE SEQUENCE [LARGE SCALE GENOMIC DNA]</scope>
    <source>
        <strain evidence="1 2">SNUC 102</strain>
    </source>
</reference>
<protein>
    <submittedName>
        <fullName evidence="1">Lrp/AsnC family transcriptional regulator</fullName>
    </submittedName>
</protein>
<dbReference type="AlphaFoldDB" id="A0A418IJK6"/>
<sequence length="34" mass="4066">LLECRFPSDKQLNEFLEKLNQHANYNISMVINEN</sequence>
<accession>A0A418IJK6</accession>
<feature type="non-terminal residue" evidence="1">
    <location>
        <position position="1"/>
    </location>
</feature>
<dbReference type="EMBL" id="QXUL01000161">
    <property type="protein sequence ID" value="RIN05838.1"/>
    <property type="molecule type" value="Genomic_DNA"/>
</dbReference>
<evidence type="ECO:0000313" key="1">
    <source>
        <dbReference type="EMBL" id="RIN05838.1"/>
    </source>
</evidence>
<proteinExistence type="predicted"/>
<keyword evidence="2" id="KW-1185">Reference proteome</keyword>